<organism evidence="4 5">
    <name type="scientific">Lepraria finkii</name>
    <dbReference type="NCBI Taxonomy" id="1340010"/>
    <lineage>
        <taxon>Eukaryota</taxon>
        <taxon>Fungi</taxon>
        <taxon>Dikarya</taxon>
        <taxon>Ascomycota</taxon>
        <taxon>Pezizomycotina</taxon>
        <taxon>Lecanoromycetes</taxon>
        <taxon>OSLEUM clade</taxon>
        <taxon>Lecanoromycetidae</taxon>
        <taxon>Lecanorales</taxon>
        <taxon>Lecanorineae</taxon>
        <taxon>Stereocaulaceae</taxon>
        <taxon>Lepraria</taxon>
    </lineage>
</organism>
<dbReference type="SUPFAM" id="SSF51735">
    <property type="entry name" value="NAD(P)-binding Rossmann-fold domains"/>
    <property type="match status" value="1"/>
</dbReference>
<evidence type="ECO:0000256" key="2">
    <source>
        <dbReference type="ARBA" id="ARBA00022857"/>
    </source>
</evidence>
<proteinExistence type="inferred from homology"/>
<dbReference type="Pfam" id="PF00106">
    <property type="entry name" value="adh_short"/>
    <property type="match status" value="1"/>
</dbReference>
<evidence type="ECO:0000256" key="1">
    <source>
        <dbReference type="ARBA" id="ARBA00006484"/>
    </source>
</evidence>
<dbReference type="EMBL" id="JBHFEH010000085">
    <property type="protein sequence ID" value="KAL2048009.1"/>
    <property type="molecule type" value="Genomic_DNA"/>
</dbReference>
<keyword evidence="3" id="KW-0560">Oxidoreductase</keyword>
<dbReference type="Proteomes" id="UP001590951">
    <property type="component" value="Unassembled WGS sequence"/>
</dbReference>
<keyword evidence="5" id="KW-1185">Reference proteome</keyword>
<accession>A0ABR4AR66</accession>
<protein>
    <submittedName>
        <fullName evidence="4">Uncharacterized protein</fullName>
    </submittedName>
</protein>
<dbReference type="PANTHER" id="PTHR24320">
    <property type="entry name" value="RETINOL DEHYDROGENASE"/>
    <property type="match status" value="1"/>
</dbReference>
<reference evidence="4 5" key="1">
    <citation type="submission" date="2024-09" db="EMBL/GenBank/DDBJ databases">
        <title>Rethinking Asexuality: The Enigmatic Case of Functional Sexual Genes in Lepraria (Stereocaulaceae).</title>
        <authorList>
            <person name="Doellman M."/>
            <person name="Sun Y."/>
            <person name="Barcenas-Pena A."/>
            <person name="Lumbsch H.T."/>
            <person name="Grewe F."/>
        </authorList>
    </citation>
    <scope>NUCLEOTIDE SEQUENCE [LARGE SCALE GENOMIC DNA]</scope>
    <source>
        <strain evidence="4 5">Grewe 0041</strain>
    </source>
</reference>
<evidence type="ECO:0000313" key="5">
    <source>
        <dbReference type="Proteomes" id="UP001590951"/>
    </source>
</evidence>
<comment type="similarity">
    <text evidence="1">Belongs to the short-chain dehydrogenases/reductases (SDR) family.</text>
</comment>
<dbReference type="InterPro" id="IPR002347">
    <property type="entry name" value="SDR_fam"/>
</dbReference>
<evidence type="ECO:0000313" key="4">
    <source>
        <dbReference type="EMBL" id="KAL2048009.1"/>
    </source>
</evidence>
<dbReference type="PRINTS" id="PR00081">
    <property type="entry name" value="GDHRDH"/>
</dbReference>
<name>A0ABR4AR66_9LECA</name>
<dbReference type="PANTHER" id="PTHR24320:SF282">
    <property type="entry name" value="WW DOMAIN-CONTAINING OXIDOREDUCTASE"/>
    <property type="match status" value="1"/>
</dbReference>
<dbReference type="InterPro" id="IPR036291">
    <property type="entry name" value="NAD(P)-bd_dom_sf"/>
</dbReference>
<keyword evidence="2" id="KW-0521">NADP</keyword>
<comment type="caution">
    <text evidence="4">The sequence shown here is derived from an EMBL/GenBank/DDBJ whole genome shotgun (WGS) entry which is preliminary data.</text>
</comment>
<gene>
    <name evidence="4" type="ORF">ABVK25_011105</name>
</gene>
<sequence length="129" mass="14039">MFGAKAFSGDDIPGQTSKVFLVTGGTSGLGLETSRQLLNHIATVYFTARNLGKAEATRKDIFGNRHRSENNANLHVVSMYLSDLESIKKGTDSFKAGLNRLDVLINNGISFPVLPNVKWEGENSLDILV</sequence>
<dbReference type="Gene3D" id="3.40.50.720">
    <property type="entry name" value="NAD(P)-binding Rossmann-like Domain"/>
    <property type="match status" value="1"/>
</dbReference>
<evidence type="ECO:0000256" key="3">
    <source>
        <dbReference type="ARBA" id="ARBA00023002"/>
    </source>
</evidence>